<evidence type="ECO:0000256" key="9">
    <source>
        <dbReference type="ARBA" id="ARBA00023004"/>
    </source>
</evidence>
<evidence type="ECO:0000256" key="8">
    <source>
        <dbReference type="ARBA" id="ARBA00022989"/>
    </source>
</evidence>
<evidence type="ECO:0000256" key="12">
    <source>
        <dbReference type="PIRSR" id="PIRSR000178-1"/>
    </source>
</evidence>
<name>A0A1H8FXG5_9PROT</name>
<dbReference type="GO" id="GO:0005886">
    <property type="term" value="C:plasma membrane"/>
    <property type="evidence" value="ECO:0007669"/>
    <property type="project" value="TreeGrafter"/>
</dbReference>
<evidence type="ECO:0000256" key="3">
    <source>
        <dbReference type="ARBA" id="ARBA00007244"/>
    </source>
</evidence>
<dbReference type="InterPro" id="IPR034804">
    <property type="entry name" value="SQR/QFR_C/D"/>
</dbReference>
<dbReference type="Pfam" id="PF01127">
    <property type="entry name" value="Sdh_cyt"/>
    <property type="match status" value="1"/>
</dbReference>
<dbReference type="AlphaFoldDB" id="A0A1H8FXG5"/>
<keyword evidence="7 12" id="KW-0479">Metal-binding</keyword>
<evidence type="ECO:0000256" key="6">
    <source>
        <dbReference type="ARBA" id="ARBA00022692"/>
    </source>
</evidence>
<feature type="transmembrane region" description="Helical" evidence="13">
    <location>
        <begin position="21"/>
        <end position="49"/>
    </location>
</feature>
<evidence type="ECO:0000256" key="4">
    <source>
        <dbReference type="ARBA" id="ARBA00020076"/>
    </source>
</evidence>
<dbReference type="GO" id="GO:0009055">
    <property type="term" value="F:electron transfer activity"/>
    <property type="evidence" value="ECO:0007669"/>
    <property type="project" value="InterPro"/>
</dbReference>
<dbReference type="InterPro" id="IPR000701">
    <property type="entry name" value="SuccDH_FuR_B_TM-su"/>
</dbReference>
<organism evidence="14 15">
    <name type="scientific">Nitrosospira multiformis</name>
    <dbReference type="NCBI Taxonomy" id="1231"/>
    <lineage>
        <taxon>Bacteria</taxon>
        <taxon>Pseudomonadati</taxon>
        <taxon>Pseudomonadota</taxon>
        <taxon>Betaproteobacteria</taxon>
        <taxon>Nitrosomonadales</taxon>
        <taxon>Nitrosomonadaceae</taxon>
        <taxon>Nitrosospira</taxon>
    </lineage>
</organism>
<feature type="transmembrane region" description="Helical" evidence="13">
    <location>
        <begin position="102"/>
        <end position="124"/>
    </location>
</feature>
<keyword evidence="6 13" id="KW-0812">Transmembrane</keyword>
<sequence length="125" mass="13736">MPKKRPKYLDLLKIRQPLPAVISILHRISGALLFFPGIPLVLCGLDMALGSPEGYAQFQSFLNNPVAKFGLILALWVFVHHFCAGIRYLALDLHYGVKLEQARLSSKVVVGAGIVLTLLTGAVIW</sequence>
<evidence type="ECO:0000256" key="1">
    <source>
        <dbReference type="ARBA" id="ARBA00004050"/>
    </source>
</evidence>
<dbReference type="PANTHER" id="PTHR10978">
    <property type="entry name" value="SUCCINATE DEHYDROGENASE CYTOCHROME B560 SUBUNIT"/>
    <property type="match status" value="1"/>
</dbReference>
<dbReference type="GO" id="GO:0006099">
    <property type="term" value="P:tricarboxylic acid cycle"/>
    <property type="evidence" value="ECO:0007669"/>
    <property type="project" value="InterPro"/>
</dbReference>
<keyword evidence="8 13" id="KW-1133">Transmembrane helix</keyword>
<evidence type="ECO:0000313" key="14">
    <source>
        <dbReference type="EMBL" id="SEN36339.1"/>
    </source>
</evidence>
<reference evidence="14 15" key="1">
    <citation type="submission" date="2016-10" db="EMBL/GenBank/DDBJ databases">
        <authorList>
            <person name="de Groot N.N."/>
        </authorList>
    </citation>
    <scope>NUCLEOTIDE SEQUENCE [LARGE SCALE GENOMIC DNA]</scope>
    <source>
        <strain evidence="14 15">Nl18</strain>
    </source>
</reference>
<keyword evidence="9 12" id="KW-0408">Iron</keyword>
<dbReference type="EMBL" id="FOCT01000004">
    <property type="protein sequence ID" value="SEN36339.1"/>
    <property type="molecule type" value="Genomic_DNA"/>
</dbReference>
<keyword evidence="5 12" id="KW-0349">Heme</keyword>
<dbReference type="PANTHER" id="PTHR10978:SF5">
    <property type="entry name" value="SUCCINATE DEHYDROGENASE CYTOCHROME B560 SUBUNIT, MITOCHONDRIAL"/>
    <property type="match status" value="1"/>
</dbReference>
<dbReference type="PIRSF" id="PIRSF000178">
    <property type="entry name" value="SDH_cyt_b560"/>
    <property type="match status" value="1"/>
</dbReference>
<evidence type="ECO:0000256" key="13">
    <source>
        <dbReference type="SAM" id="Phobius"/>
    </source>
</evidence>
<dbReference type="Gene3D" id="1.20.1300.10">
    <property type="entry name" value="Fumarate reductase/succinate dehydrogenase, transmembrane subunit"/>
    <property type="match status" value="1"/>
</dbReference>
<feature type="transmembrane region" description="Helical" evidence="13">
    <location>
        <begin position="69"/>
        <end position="90"/>
    </location>
</feature>
<dbReference type="CDD" id="cd03499">
    <property type="entry name" value="SQR_TypeC_SdhC"/>
    <property type="match status" value="1"/>
</dbReference>
<comment type="subunit">
    <text evidence="11">Part of an enzyme complex containing four subunits: a flavoprotein, an iron-sulfur protein, plus two membrane-anchoring proteins, SdhC and SdhD. The complex can form homotrimers.</text>
</comment>
<evidence type="ECO:0000313" key="15">
    <source>
        <dbReference type="Proteomes" id="UP000183898"/>
    </source>
</evidence>
<accession>A0A1H8FXG5</accession>
<keyword evidence="10 13" id="KW-0472">Membrane</keyword>
<comment type="similarity">
    <text evidence="3">Belongs to the cytochrome b560 family.</text>
</comment>
<feature type="binding site" description="axial binding residue" evidence="12">
    <location>
        <position position="81"/>
    </location>
    <ligand>
        <name>heme</name>
        <dbReference type="ChEBI" id="CHEBI:30413"/>
        <note>ligand shared with second transmembrane subunit</note>
    </ligand>
    <ligandPart>
        <name>Fe</name>
        <dbReference type="ChEBI" id="CHEBI:18248"/>
    </ligandPart>
</feature>
<evidence type="ECO:0000256" key="10">
    <source>
        <dbReference type="ARBA" id="ARBA00023136"/>
    </source>
</evidence>
<dbReference type="GO" id="GO:0046872">
    <property type="term" value="F:metal ion binding"/>
    <property type="evidence" value="ECO:0007669"/>
    <property type="project" value="UniProtKB-KW"/>
</dbReference>
<evidence type="ECO:0000256" key="7">
    <source>
        <dbReference type="ARBA" id="ARBA00022723"/>
    </source>
</evidence>
<dbReference type="NCBIfam" id="TIGR02970">
    <property type="entry name" value="succ_dehyd_cytB"/>
    <property type="match status" value="1"/>
</dbReference>
<protein>
    <recommendedName>
        <fullName evidence="4">Succinate dehydrogenase cytochrome b556 subunit</fullName>
    </recommendedName>
</protein>
<proteinExistence type="inferred from homology"/>
<dbReference type="Proteomes" id="UP000183898">
    <property type="component" value="Unassembled WGS sequence"/>
</dbReference>
<gene>
    <name evidence="14" type="ORF">SAMN05216404_10428</name>
</gene>
<dbReference type="SUPFAM" id="SSF81343">
    <property type="entry name" value="Fumarate reductase respiratory complex transmembrane subunits"/>
    <property type="match status" value="1"/>
</dbReference>
<comment type="cofactor">
    <cofactor evidence="12">
        <name>heme</name>
        <dbReference type="ChEBI" id="CHEBI:30413"/>
    </cofactor>
    <text evidence="12">The heme is bound between the two transmembrane subunits.</text>
</comment>
<comment type="subcellular location">
    <subcellularLocation>
        <location evidence="2">Membrane</location>
    </subcellularLocation>
</comment>
<evidence type="ECO:0000256" key="11">
    <source>
        <dbReference type="ARBA" id="ARBA00025912"/>
    </source>
</evidence>
<comment type="function">
    <text evidence="1">Membrane-anchoring subunit of succinate dehydrogenase (SDH).</text>
</comment>
<evidence type="ECO:0000256" key="5">
    <source>
        <dbReference type="ARBA" id="ARBA00022617"/>
    </source>
</evidence>
<evidence type="ECO:0000256" key="2">
    <source>
        <dbReference type="ARBA" id="ARBA00004370"/>
    </source>
</evidence>
<dbReference type="InterPro" id="IPR014314">
    <property type="entry name" value="Succ_DH_cytb556"/>
</dbReference>
<dbReference type="RefSeq" id="WP_074745216.1">
    <property type="nucleotide sequence ID" value="NZ_FOCT01000004.1"/>
</dbReference>